<dbReference type="Proteomes" id="UP000054596">
    <property type="component" value="Unassembled WGS sequence"/>
</dbReference>
<sequence>MLLEAEGMEVSSARDGADGLTHAQAHAPDVIVCDYMMPGMNGLEVCDAVRADKDLKGTALILWSAARGIQAGGRVDLVLEKPVDFDAFIRQIRHLLRRRTPR</sequence>
<reference evidence="5" key="1">
    <citation type="submission" date="2016-01" db="EMBL/GenBank/DDBJ databases">
        <authorList>
            <person name="Peeters C."/>
        </authorList>
    </citation>
    <scope>NUCLEOTIDE SEQUENCE [LARGE SCALE GENOMIC DNA]</scope>
    <source>
        <strain evidence="5">LMG 29325</strain>
    </source>
</reference>
<evidence type="ECO:0000256" key="3">
    <source>
        <dbReference type="PROSITE-ProRule" id="PRU00169"/>
    </source>
</evidence>
<dbReference type="GO" id="GO:0016301">
    <property type="term" value="F:kinase activity"/>
    <property type="evidence" value="ECO:0007669"/>
    <property type="project" value="UniProtKB-KW"/>
</dbReference>
<evidence type="ECO:0000313" key="5">
    <source>
        <dbReference type="EMBL" id="SAK59843.1"/>
    </source>
</evidence>
<dbReference type="InterPro" id="IPR050595">
    <property type="entry name" value="Bact_response_regulator"/>
</dbReference>
<name>A0A158AQ23_9BURK</name>
<feature type="modified residue" description="4-aspartylphosphate" evidence="3">
    <location>
        <position position="34"/>
    </location>
</feature>
<protein>
    <submittedName>
        <fullName evidence="5">Response regulator receiver sensor signal transduction histidine kinase</fullName>
    </submittedName>
</protein>
<dbReference type="Pfam" id="PF00072">
    <property type="entry name" value="Response_reg"/>
    <property type="match status" value="1"/>
</dbReference>
<dbReference type="STRING" id="1777143.AWB82_02737"/>
<dbReference type="PANTHER" id="PTHR44591">
    <property type="entry name" value="STRESS RESPONSE REGULATOR PROTEIN 1"/>
    <property type="match status" value="1"/>
</dbReference>
<dbReference type="SUPFAM" id="SSF52172">
    <property type="entry name" value="CheY-like"/>
    <property type="match status" value="1"/>
</dbReference>
<keyword evidence="1 3" id="KW-0597">Phosphoprotein</keyword>
<dbReference type="SMART" id="SM00448">
    <property type="entry name" value="REC"/>
    <property type="match status" value="1"/>
</dbReference>
<dbReference type="InterPro" id="IPR001789">
    <property type="entry name" value="Sig_transdc_resp-reg_receiver"/>
</dbReference>
<dbReference type="PROSITE" id="PS50110">
    <property type="entry name" value="RESPONSE_REGULATORY"/>
    <property type="match status" value="1"/>
</dbReference>
<keyword evidence="5" id="KW-0418">Kinase</keyword>
<proteinExistence type="predicted"/>
<evidence type="ECO:0000259" key="4">
    <source>
        <dbReference type="PROSITE" id="PS50110"/>
    </source>
</evidence>
<keyword evidence="5" id="KW-0808">Transferase</keyword>
<dbReference type="EMBL" id="FCOJ02000016">
    <property type="protein sequence ID" value="SAK59843.1"/>
    <property type="molecule type" value="Genomic_DNA"/>
</dbReference>
<dbReference type="Gene3D" id="3.40.50.2300">
    <property type="match status" value="1"/>
</dbReference>
<gene>
    <name evidence="5" type="ORF">AWB82_02737</name>
</gene>
<dbReference type="PANTHER" id="PTHR44591:SF14">
    <property type="entry name" value="PROTEIN PILG"/>
    <property type="match status" value="1"/>
</dbReference>
<dbReference type="GO" id="GO:0000160">
    <property type="term" value="P:phosphorelay signal transduction system"/>
    <property type="evidence" value="ECO:0007669"/>
    <property type="project" value="UniProtKB-KW"/>
</dbReference>
<dbReference type="AlphaFoldDB" id="A0A158AQ23"/>
<evidence type="ECO:0000313" key="6">
    <source>
        <dbReference type="Proteomes" id="UP000054596"/>
    </source>
</evidence>
<evidence type="ECO:0000256" key="1">
    <source>
        <dbReference type="ARBA" id="ARBA00022553"/>
    </source>
</evidence>
<keyword evidence="2" id="KW-0902">Two-component regulatory system</keyword>
<feature type="domain" description="Response regulatory" evidence="4">
    <location>
        <begin position="1"/>
        <end position="96"/>
    </location>
</feature>
<dbReference type="InterPro" id="IPR011006">
    <property type="entry name" value="CheY-like_superfamily"/>
</dbReference>
<comment type="caution">
    <text evidence="5">The sequence shown here is derived from an EMBL/GenBank/DDBJ whole genome shotgun (WGS) entry which is preliminary data.</text>
</comment>
<keyword evidence="6" id="KW-1185">Reference proteome</keyword>
<evidence type="ECO:0000256" key="2">
    <source>
        <dbReference type="ARBA" id="ARBA00023012"/>
    </source>
</evidence>
<accession>A0A158AQ23</accession>
<organism evidence="5 6">
    <name type="scientific">Caballeronia glebae</name>
    <dbReference type="NCBI Taxonomy" id="1777143"/>
    <lineage>
        <taxon>Bacteria</taxon>
        <taxon>Pseudomonadati</taxon>
        <taxon>Pseudomonadota</taxon>
        <taxon>Betaproteobacteria</taxon>
        <taxon>Burkholderiales</taxon>
        <taxon>Burkholderiaceae</taxon>
        <taxon>Caballeronia</taxon>
    </lineage>
</organism>